<keyword evidence="3 10" id="KW-0245">EGF-like domain</keyword>
<dbReference type="PROSITE" id="PS00022">
    <property type="entry name" value="EGF_1"/>
    <property type="match status" value="1"/>
</dbReference>
<dbReference type="PROSITE" id="PS50835">
    <property type="entry name" value="IG_LIKE"/>
    <property type="match status" value="1"/>
</dbReference>
<feature type="domain" description="Ig-like" evidence="14">
    <location>
        <begin position="1"/>
        <end position="125"/>
    </location>
</feature>
<feature type="compositionally biased region" description="Low complexity" evidence="12">
    <location>
        <begin position="677"/>
        <end position="701"/>
    </location>
</feature>
<dbReference type="GO" id="GO:0007155">
    <property type="term" value="P:cell adhesion"/>
    <property type="evidence" value="ECO:0007669"/>
    <property type="project" value="InterPro"/>
</dbReference>
<evidence type="ECO:0000256" key="4">
    <source>
        <dbReference type="ARBA" id="ARBA00022729"/>
    </source>
</evidence>
<dbReference type="EMBL" id="JAOPHQ010003199">
    <property type="protein sequence ID" value="KAK0143871.1"/>
    <property type="molecule type" value="Genomic_DNA"/>
</dbReference>
<comment type="caution">
    <text evidence="16">The sequence shown here is derived from an EMBL/GenBank/DDBJ whole genome shotgun (WGS) entry which is preliminary data.</text>
</comment>
<feature type="compositionally biased region" description="Basic and acidic residues" evidence="12">
    <location>
        <begin position="1444"/>
        <end position="1453"/>
    </location>
</feature>
<dbReference type="Pfam" id="PF00008">
    <property type="entry name" value="EGF"/>
    <property type="match status" value="1"/>
</dbReference>
<evidence type="ECO:0000259" key="14">
    <source>
        <dbReference type="PROSITE" id="PS50835"/>
    </source>
</evidence>
<dbReference type="PANTHER" id="PTHR22804">
    <property type="entry name" value="AGGRECAN/VERSICAN PROTEOGLYCAN"/>
    <property type="match status" value="1"/>
</dbReference>
<keyword evidence="17" id="KW-1185">Reference proteome</keyword>
<feature type="compositionally biased region" description="Polar residues" evidence="12">
    <location>
        <begin position="1423"/>
        <end position="1436"/>
    </location>
</feature>
<feature type="region of interest" description="Disordered" evidence="12">
    <location>
        <begin position="716"/>
        <end position="922"/>
    </location>
</feature>
<evidence type="ECO:0000256" key="1">
    <source>
        <dbReference type="ARBA" id="ARBA00004613"/>
    </source>
</evidence>
<dbReference type="GO" id="GO:0005540">
    <property type="term" value="F:hyaluronic acid binding"/>
    <property type="evidence" value="ECO:0007669"/>
    <property type="project" value="InterPro"/>
</dbReference>
<dbReference type="FunFam" id="2.10.25.10:FF:000045">
    <property type="entry name" value="Slit guidance ligand 2"/>
    <property type="match status" value="1"/>
</dbReference>
<evidence type="ECO:0000256" key="3">
    <source>
        <dbReference type="ARBA" id="ARBA00022536"/>
    </source>
</evidence>
<dbReference type="GO" id="GO:0001501">
    <property type="term" value="P:skeletal system development"/>
    <property type="evidence" value="ECO:0007669"/>
    <property type="project" value="TreeGrafter"/>
</dbReference>
<evidence type="ECO:0000259" key="13">
    <source>
        <dbReference type="PROSITE" id="PS50026"/>
    </source>
</evidence>
<dbReference type="SUPFAM" id="SSF57196">
    <property type="entry name" value="EGF/Laminin"/>
    <property type="match status" value="1"/>
</dbReference>
<dbReference type="GO" id="GO:0005509">
    <property type="term" value="F:calcium ion binding"/>
    <property type="evidence" value="ECO:0007669"/>
    <property type="project" value="InterPro"/>
</dbReference>
<feature type="compositionally biased region" description="Basic and acidic residues" evidence="12">
    <location>
        <begin position="833"/>
        <end position="850"/>
    </location>
</feature>
<evidence type="ECO:0000313" key="17">
    <source>
        <dbReference type="Proteomes" id="UP001174136"/>
    </source>
</evidence>
<dbReference type="FunFam" id="3.10.100.10:FF:000011">
    <property type="entry name" value="Aggrecan core protein"/>
    <property type="match status" value="1"/>
</dbReference>
<accession>A0AA47NYR8</accession>
<feature type="compositionally biased region" description="Basic and acidic residues" evidence="12">
    <location>
        <begin position="773"/>
        <end position="793"/>
    </location>
</feature>
<dbReference type="SMART" id="SM00179">
    <property type="entry name" value="EGF_CA"/>
    <property type="match status" value="1"/>
</dbReference>
<dbReference type="Pfam" id="PF00193">
    <property type="entry name" value="Xlink"/>
    <property type="match status" value="2"/>
</dbReference>
<dbReference type="CDD" id="cd03520">
    <property type="entry name" value="Link_domain_CSPGs_modules_2_4"/>
    <property type="match status" value="1"/>
</dbReference>
<protein>
    <submittedName>
        <fullName evidence="16">Aggrecan core protein</fullName>
    </submittedName>
</protein>
<sequence>MVNMKKVTHQAISGELSNTVVLPCLFTLRSTTGPNSHEPPRIKWTKVWGQRGSDGLQKEQSVLVARDNVVKVKKAFQGRVTLPGYHENRYNASLALTGLRSSDSGLYRCEVVVGINDEQDTVPLEVIVRDAITSPTNRNNPISPEIKCLATLRYLATGKMQLCNADDLGISQPSVSRAINRTINALYEDVFVNRKKVPSINTQIAFDATFYILDVVAKWPAGSTPDPRILMGSGLRQLFERHYVPVGWIVFHYRAPHDRYALTFPDAKRVCLENSALIATPEQLQATFADGYDNCDAGWLSDHSVRYPIQSPRPGCYGDREDSPGVRNYGIRSPEELFDVYCFAKQLQGEVFHTALPEKLNLATASTHCHALGAQLATAGQLYLAWQSGLDRCDPGWLADGSVRYPINVPRRNCGGDEPGVRTVYNNANRTGFPDTTALFDAYCFQAQQPAGVQAVEARPLYETTDPATEAAVTATRVQHAASQLSTWAADLDKTGFRANAAGDRSSEISEEHVVIHLPPAEDFQQDLEQSEAEPITALSKQDHSQETYKTTNSLFTLEDSSENTPKTTNSLSNQEDGSENTPKTTNSLFTLEDSSEKTPKTTNSLSNQEDSSENTPKSTNSLSNQEDSSENTPKSTNSLSNQEDGTENTTKTTNSLESLRRNGGSAQEEEEEEGGEASTDPPSLSSMASSTLQSQTSSSMLSDFVNTLMKPFRYFTGGVDVEEEKGKEGERGEEGEKVDEEDEKGEEGLKVDEEKGKGKEGEKEDEEDEKGEEGLKVEEEEKEGKEGERGEEGEKEDEEDEKGEEGLKVEEEEKEGERREEGEKEDEEGEKGEEGVKVEEEEKEEEKQTEGSSTPATDTTVPEQKARQTLDGPARETTGLFKAAGNKGGAENAIMERTSGSSSLKLSANSFPGPGEGLSEQEREVMPFAPLVPAVQMPWTVESTTQPGINPPGPSISDREFMNSSPSGRTTPSDPVNVSRAQGPRGGVDTAPAPSSRFHWAVKTMQAFKLGPPGHASTYQPMEAKSGPLEVKSVASSLRQDGPEDDYSGDGREHGEGPGTPPPPSPSTPKDVLVEEKQAEASGEESNPPAVFGSKVESYTGDSGTVSLNMDPEPGRSEPAVRVVERTTPSAYQLARQPDARPQEPAGRGTEQEARGEILYVHRPTDNQVSPVSSRKEGGSNPWFTPVFRKQGRDRSRGVGADLVSRPAVSTAEVSTAPLTSSAQTTAQTTTTAGDTGQTTELVTAATGAASRSTERLATEELPISISWVEATDAATDPRPRLASAGAQTSPTAGPVPPPTRSSDPGGGSVTEMESRSAVSESFVVGSRWTPPGKKTPKHKEKKEKEEDPSEPWTSETTDQNQFSALLPNWGMAFNPSVEKDPCQTNPCLHGGRCLQEGDGYSCYCPQGFSGESCEIGESRPSRSQTHPRSNTSTSWGGGGADPEPKRGTQGE</sequence>
<evidence type="ECO:0000256" key="11">
    <source>
        <dbReference type="PROSITE-ProRule" id="PRU00323"/>
    </source>
</evidence>
<keyword evidence="4" id="KW-0732">Signal</keyword>
<dbReference type="GO" id="GO:0005615">
    <property type="term" value="C:extracellular space"/>
    <property type="evidence" value="ECO:0007669"/>
    <property type="project" value="TreeGrafter"/>
</dbReference>
<dbReference type="SUPFAM" id="SSF48726">
    <property type="entry name" value="Immunoglobulin"/>
    <property type="match status" value="1"/>
</dbReference>
<dbReference type="FunFam" id="2.60.40.10:FF:000571">
    <property type="entry name" value="Neurocan core protein"/>
    <property type="match status" value="1"/>
</dbReference>
<feature type="compositionally biased region" description="Polar residues" evidence="12">
    <location>
        <begin position="563"/>
        <end position="590"/>
    </location>
</feature>
<dbReference type="PANTHER" id="PTHR22804:SF24">
    <property type="entry name" value="NEUROCAN CORE PROTEIN"/>
    <property type="match status" value="1"/>
</dbReference>
<dbReference type="SMART" id="SM00406">
    <property type="entry name" value="IGv"/>
    <property type="match status" value="1"/>
</dbReference>
<dbReference type="GO" id="GO:0072534">
    <property type="term" value="C:perineuronal net"/>
    <property type="evidence" value="ECO:0007669"/>
    <property type="project" value="TreeGrafter"/>
</dbReference>
<comment type="caution">
    <text evidence="10">Lacks conserved residue(s) required for the propagation of feature annotation.</text>
</comment>
<dbReference type="PROSITE" id="PS50963">
    <property type="entry name" value="LINK_2"/>
    <property type="match status" value="2"/>
</dbReference>
<organism evidence="16 17">
    <name type="scientific">Merluccius polli</name>
    <name type="common">Benguela hake</name>
    <name type="synonym">Merluccius cadenati</name>
    <dbReference type="NCBI Taxonomy" id="89951"/>
    <lineage>
        <taxon>Eukaryota</taxon>
        <taxon>Metazoa</taxon>
        <taxon>Chordata</taxon>
        <taxon>Craniata</taxon>
        <taxon>Vertebrata</taxon>
        <taxon>Euteleostomi</taxon>
        <taxon>Actinopterygii</taxon>
        <taxon>Neopterygii</taxon>
        <taxon>Teleostei</taxon>
        <taxon>Neoteleostei</taxon>
        <taxon>Acanthomorphata</taxon>
        <taxon>Zeiogadaria</taxon>
        <taxon>Gadariae</taxon>
        <taxon>Gadiformes</taxon>
        <taxon>Gadoidei</taxon>
        <taxon>Merlucciidae</taxon>
        <taxon>Merluccius</taxon>
    </lineage>
</organism>
<feature type="compositionally biased region" description="Polar residues" evidence="12">
    <location>
        <begin position="1354"/>
        <end position="1365"/>
    </location>
</feature>
<feature type="compositionally biased region" description="Basic and acidic residues" evidence="12">
    <location>
        <begin position="747"/>
        <end position="763"/>
    </location>
</feature>
<feature type="region of interest" description="Disordered" evidence="12">
    <location>
        <begin position="526"/>
        <end position="701"/>
    </location>
</feature>
<evidence type="ECO:0000256" key="8">
    <source>
        <dbReference type="ARBA" id="ARBA00023180"/>
    </source>
</evidence>
<keyword evidence="6" id="KW-0654">Proteoglycan</keyword>
<evidence type="ECO:0000256" key="5">
    <source>
        <dbReference type="ARBA" id="ARBA00022737"/>
    </source>
</evidence>
<name>A0AA47NYR8_MERPO</name>
<feature type="compositionally biased region" description="Acidic residues" evidence="12">
    <location>
        <begin position="737"/>
        <end position="746"/>
    </location>
</feature>
<dbReference type="PROSITE" id="PS01241">
    <property type="entry name" value="LINK_1"/>
    <property type="match status" value="1"/>
</dbReference>
<feature type="domain" description="Link" evidence="15">
    <location>
        <begin position="249"/>
        <end position="344"/>
    </location>
</feature>
<dbReference type="Pfam" id="PF07686">
    <property type="entry name" value="V-set"/>
    <property type="match status" value="1"/>
</dbReference>
<feature type="compositionally biased region" description="Basic and acidic residues" evidence="12">
    <location>
        <begin position="805"/>
        <end position="823"/>
    </location>
</feature>
<evidence type="ECO:0000313" key="16">
    <source>
        <dbReference type="EMBL" id="KAK0143871.1"/>
    </source>
</evidence>
<dbReference type="GO" id="GO:0002052">
    <property type="term" value="P:positive regulation of neuroblast proliferation"/>
    <property type="evidence" value="ECO:0007669"/>
    <property type="project" value="TreeGrafter"/>
</dbReference>
<feature type="compositionally biased region" description="Low complexity" evidence="12">
    <location>
        <begin position="1221"/>
        <end position="1241"/>
    </location>
</feature>
<gene>
    <name evidence="16" type="primary">ACAN_0</name>
    <name evidence="16" type="ORF">N1851_017921</name>
</gene>
<feature type="compositionally biased region" description="Polar residues" evidence="12">
    <location>
        <begin position="963"/>
        <end position="981"/>
    </location>
</feature>
<evidence type="ECO:0000256" key="6">
    <source>
        <dbReference type="ARBA" id="ARBA00022974"/>
    </source>
</evidence>
<dbReference type="PROSITE" id="PS01186">
    <property type="entry name" value="EGF_2"/>
    <property type="match status" value="1"/>
</dbReference>
<dbReference type="CDD" id="cd03517">
    <property type="entry name" value="Link_domain_CSPGs_modules_1_3"/>
    <property type="match status" value="1"/>
</dbReference>
<feature type="disulfide bond" evidence="11">
    <location>
        <begin position="295"/>
        <end position="316"/>
    </location>
</feature>
<keyword evidence="2" id="KW-0964">Secreted</keyword>
<reference evidence="16" key="1">
    <citation type="journal article" date="2023" name="Front. Mar. Sci.">
        <title>A new Merluccius polli reference genome to investigate the effects of global change in West African waters.</title>
        <authorList>
            <person name="Mateo J.L."/>
            <person name="Blanco-Fernandez C."/>
            <person name="Garcia-Vazquez E."/>
            <person name="Machado-Schiaffino G."/>
        </authorList>
    </citation>
    <scope>NUCLEOTIDE SEQUENCE</scope>
    <source>
        <strain evidence="16">C29</strain>
        <tissue evidence="16">Fin</tissue>
    </source>
</reference>
<evidence type="ECO:0000256" key="10">
    <source>
        <dbReference type="PROSITE-ProRule" id="PRU00076"/>
    </source>
</evidence>
<dbReference type="InterPro" id="IPR000742">
    <property type="entry name" value="EGF"/>
</dbReference>
<feature type="compositionally biased region" description="Acidic residues" evidence="12">
    <location>
        <begin position="794"/>
        <end position="804"/>
    </location>
</feature>
<dbReference type="SUPFAM" id="SSF56436">
    <property type="entry name" value="C-type lectin-like"/>
    <property type="match status" value="2"/>
</dbReference>
<proteinExistence type="predicted"/>
<dbReference type="Proteomes" id="UP001174136">
    <property type="component" value="Unassembled WGS sequence"/>
</dbReference>
<keyword evidence="8" id="KW-0325">Glycoprotein</keyword>
<dbReference type="InterPro" id="IPR050691">
    <property type="entry name" value="Hyaluronan_bind_Proteoglycan"/>
</dbReference>
<feature type="region of interest" description="Disordered" evidence="12">
    <location>
        <begin position="943"/>
        <end position="997"/>
    </location>
</feature>
<dbReference type="InterPro" id="IPR016187">
    <property type="entry name" value="CTDL_fold"/>
</dbReference>
<dbReference type="SMART" id="SM00445">
    <property type="entry name" value="LINK"/>
    <property type="match status" value="2"/>
</dbReference>
<dbReference type="CDD" id="cd00054">
    <property type="entry name" value="EGF_CA"/>
    <property type="match status" value="1"/>
</dbReference>
<feature type="region of interest" description="Disordered" evidence="12">
    <location>
        <begin position="1010"/>
        <end position="1368"/>
    </location>
</feature>
<dbReference type="FunFam" id="3.10.100.10:FF:000002">
    <property type="entry name" value="Hyaluronan proteoglycan link protein 1"/>
    <property type="match status" value="1"/>
</dbReference>
<dbReference type="GO" id="GO:0045202">
    <property type="term" value="C:synapse"/>
    <property type="evidence" value="ECO:0007669"/>
    <property type="project" value="TreeGrafter"/>
</dbReference>
<evidence type="ECO:0000256" key="2">
    <source>
        <dbReference type="ARBA" id="ARBA00022525"/>
    </source>
</evidence>
<dbReference type="InterPro" id="IPR013783">
    <property type="entry name" value="Ig-like_fold"/>
</dbReference>
<feature type="domain" description="Link" evidence="15">
    <location>
        <begin position="350"/>
        <end position="446"/>
    </location>
</feature>
<evidence type="ECO:0000259" key="15">
    <source>
        <dbReference type="PROSITE" id="PS50963"/>
    </source>
</evidence>
<dbReference type="Gene3D" id="3.10.100.10">
    <property type="entry name" value="Mannose-Binding Protein A, subunit A"/>
    <property type="match status" value="2"/>
</dbReference>
<feature type="compositionally biased region" description="Polar residues" evidence="12">
    <location>
        <begin position="601"/>
        <end position="658"/>
    </location>
</feature>
<dbReference type="InterPro" id="IPR007110">
    <property type="entry name" value="Ig-like_dom"/>
</dbReference>
<dbReference type="GO" id="GO:0007417">
    <property type="term" value="P:central nervous system development"/>
    <property type="evidence" value="ECO:0007669"/>
    <property type="project" value="TreeGrafter"/>
</dbReference>
<feature type="disulfide bond" evidence="10">
    <location>
        <begin position="1406"/>
        <end position="1415"/>
    </location>
</feature>
<feature type="compositionally biased region" description="Low complexity" evidence="12">
    <location>
        <begin position="883"/>
        <end position="911"/>
    </location>
</feature>
<keyword evidence="5" id="KW-0677">Repeat</keyword>
<evidence type="ECO:0000256" key="7">
    <source>
        <dbReference type="ARBA" id="ARBA00023157"/>
    </source>
</evidence>
<dbReference type="PROSITE" id="PS50026">
    <property type="entry name" value="EGF_3"/>
    <property type="match status" value="1"/>
</dbReference>
<feature type="domain" description="EGF-like" evidence="13">
    <location>
        <begin position="1380"/>
        <end position="1416"/>
    </location>
</feature>
<dbReference type="SMART" id="SM00409">
    <property type="entry name" value="IG"/>
    <property type="match status" value="1"/>
</dbReference>
<dbReference type="InterPro" id="IPR016186">
    <property type="entry name" value="C-type_lectin-like/link_sf"/>
</dbReference>
<dbReference type="PRINTS" id="PR01265">
    <property type="entry name" value="LINKMODULE"/>
</dbReference>
<dbReference type="Gene3D" id="2.60.40.10">
    <property type="entry name" value="Immunoglobulins"/>
    <property type="match status" value="1"/>
</dbReference>
<feature type="compositionally biased region" description="Polar residues" evidence="12">
    <location>
        <begin position="851"/>
        <end position="863"/>
    </location>
</feature>
<dbReference type="SMART" id="SM00181">
    <property type="entry name" value="EGF"/>
    <property type="match status" value="1"/>
</dbReference>
<feature type="disulfide bond" evidence="11">
    <location>
        <begin position="393"/>
        <end position="414"/>
    </location>
</feature>
<dbReference type="Gene3D" id="2.10.25.10">
    <property type="entry name" value="Laminin"/>
    <property type="match status" value="1"/>
</dbReference>
<dbReference type="GO" id="GO:0010001">
    <property type="term" value="P:glial cell differentiation"/>
    <property type="evidence" value="ECO:0007669"/>
    <property type="project" value="TreeGrafter"/>
</dbReference>
<dbReference type="InterPro" id="IPR003599">
    <property type="entry name" value="Ig_sub"/>
</dbReference>
<dbReference type="InterPro" id="IPR000538">
    <property type="entry name" value="Link_dom"/>
</dbReference>
<evidence type="ECO:0000256" key="9">
    <source>
        <dbReference type="ARBA" id="ARBA00023319"/>
    </source>
</evidence>
<feature type="compositionally biased region" description="Basic and acidic residues" evidence="12">
    <location>
        <begin position="725"/>
        <end position="736"/>
    </location>
</feature>
<feature type="region of interest" description="Disordered" evidence="12">
    <location>
        <begin position="1415"/>
        <end position="1453"/>
    </location>
</feature>
<keyword evidence="7 10" id="KW-1015">Disulfide bond</keyword>
<dbReference type="InterPro" id="IPR013106">
    <property type="entry name" value="Ig_V-set"/>
</dbReference>
<keyword evidence="9" id="KW-0393">Immunoglobulin domain</keyword>
<evidence type="ECO:0000256" key="12">
    <source>
        <dbReference type="SAM" id="MobiDB-lite"/>
    </source>
</evidence>
<comment type="subcellular location">
    <subcellularLocation>
        <location evidence="1">Secreted</location>
    </subcellularLocation>
</comment>
<dbReference type="InterPro" id="IPR001881">
    <property type="entry name" value="EGF-like_Ca-bd_dom"/>
</dbReference>
<dbReference type="InterPro" id="IPR036179">
    <property type="entry name" value="Ig-like_dom_sf"/>
</dbReference>